<keyword evidence="2" id="KW-1185">Reference proteome</keyword>
<accession>A0A812SUM3</accession>
<dbReference type="PROSITE" id="PS51257">
    <property type="entry name" value="PROKAR_LIPOPROTEIN"/>
    <property type="match status" value="1"/>
</dbReference>
<dbReference type="AlphaFoldDB" id="A0A812SUM3"/>
<comment type="caution">
    <text evidence="1">The sequence shown here is derived from an EMBL/GenBank/DDBJ whole genome shotgun (WGS) entry which is preliminary data.</text>
</comment>
<dbReference type="Proteomes" id="UP000601435">
    <property type="component" value="Unassembled WGS sequence"/>
</dbReference>
<protein>
    <submittedName>
        <fullName evidence="1">Uncharacterized protein</fullName>
    </submittedName>
</protein>
<evidence type="ECO:0000313" key="1">
    <source>
        <dbReference type="EMBL" id="CAE7501716.1"/>
    </source>
</evidence>
<sequence>MRFTSWGLAYSWASCAQKSTPSRRSYGPHRFGWSLWPSCRSWSCCSRCGRSSSVCYLCGNQGYGVCSVIFVHDDFLLLFCWGGGRVACHSG</sequence>
<reference evidence="1" key="1">
    <citation type="submission" date="2021-02" db="EMBL/GenBank/DDBJ databases">
        <authorList>
            <person name="Dougan E. K."/>
            <person name="Rhodes N."/>
            <person name="Thang M."/>
            <person name="Chan C."/>
        </authorList>
    </citation>
    <scope>NUCLEOTIDE SEQUENCE</scope>
</reference>
<gene>
    <name evidence="1" type="ORF">SNEC2469_LOCUS14288</name>
</gene>
<dbReference type="OrthoDB" id="441084at2759"/>
<organism evidence="1 2">
    <name type="scientific">Symbiodinium necroappetens</name>
    <dbReference type="NCBI Taxonomy" id="1628268"/>
    <lineage>
        <taxon>Eukaryota</taxon>
        <taxon>Sar</taxon>
        <taxon>Alveolata</taxon>
        <taxon>Dinophyceae</taxon>
        <taxon>Suessiales</taxon>
        <taxon>Symbiodiniaceae</taxon>
        <taxon>Symbiodinium</taxon>
    </lineage>
</organism>
<name>A0A812SUM3_9DINO</name>
<dbReference type="EMBL" id="CAJNJA010022897">
    <property type="protein sequence ID" value="CAE7501716.1"/>
    <property type="molecule type" value="Genomic_DNA"/>
</dbReference>
<evidence type="ECO:0000313" key="2">
    <source>
        <dbReference type="Proteomes" id="UP000601435"/>
    </source>
</evidence>
<proteinExistence type="predicted"/>